<dbReference type="EMBL" id="JBHTEY010000004">
    <property type="protein sequence ID" value="MFC7616729.1"/>
    <property type="molecule type" value="Genomic_DNA"/>
</dbReference>
<protein>
    <submittedName>
        <fullName evidence="1">Uncharacterized protein</fullName>
    </submittedName>
</protein>
<evidence type="ECO:0000313" key="1">
    <source>
        <dbReference type="EMBL" id="MFC7616729.1"/>
    </source>
</evidence>
<dbReference type="Proteomes" id="UP001596512">
    <property type="component" value="Unassembled WGS sequence"/>
</dbReference>
<sequence length="109" mass="11750">MAGDPLYRVEDEQFSALFMLGSDDDPDTVDNLDAELILPDGTRWSATFMTLRAIERVMGRWKGTGECANGAYFQCPDLLIIPQGGIVAMLAAFRAIVDSGGPDGVLPVL</sequence>
<keyword evidence="2" id="KW-1185">Reference proteome</keyword>
<gene>
    <name evidence="1" type="ORF">ACFQV2_27985</name>
</gene>
<organism evidence="1 2">
    <name type="scientific">Actinokineospora soli</name>
    <dbReference type="NCBI Taxonomy" id="1048753"/>
    <lineage>
        <taxon>Bacteria</taxon>
        <taxon>Bacillati</taxon>
        <taxon>Actinomycetota</taxon>
        <taxon>Actinomycetes</taxon>
        <taxon>Pseudonocardiales</taxon>
        <taxon>Pseudonocardiaceae</taxon>
        <taxon>Actinokineospora</taxon>
    </lineage>
</organism>
<name>A0ABW2TTS1_9PSEU</name>
<comment type="caution">
    <text evidence="1">The sequence shown here is derived from an EMBL/GenBank/DDBJ whole genome shotgun (WGS) entry which is preliminary data.</text>
</comment>
<accession>A0ABW2TTS1</accession>
<reference evidence="2" key="1">
    <citation type="journal article" date="2019" name="Int. J. Syst. Evol. Microbiol.">
        <title>The Global Catalogue of Microorganisms (GCM) 10K type strain sequencing project: providing services to taxonomists for standard genome sequencing and annotation.</title>
        <authorList>
            <consortium name="The Broad Institute Genomics Platform"/>
            <consortium name="The Broad Institute Genome Sequencing Center for Infectious Disease"/>
            <person name="Wu L."/>
            <person name="Ma J."/>
        </authorList>
    </citation>
    <scope>NUCLEOTIDE SEQUENCE [LARGE SCALE GENOMIC DNA]</scope>
    <source>
        <strain evidence="2">JCM 17695</strain>
    </source>
</reference>
<proteinExistence type="predicted"/>
<evidence type="ECO:0000313" key="2">
    <source>
        <dbReference type="Proteomes" id="UP001596512"/>
    </source>
</evidence>